<dbReference type="Proteomes" id="UP000193200">
    <property type="component" value="Unassembled WGS sequence"/>
</dbReference>
<evidence type="ECO:0000256" key="5">
    <source>
        <dbReference type="ARBA" id="ARBA00023136"/>
    </source>
</evidence>
<evidence type="ECO:0000256" key="2">
    <source>
        <dbReference type="ARBA" id="ARBA00022475"/>
    </source>
</evidence>
<dbReference type="OrthoDB" id="9801955at2"/>
<dbReference type="InterPro" id="IPR004960">
    <property type="entry name" value="LipA_acyltrans"/>
</dbReference>
<keyword evidence="8" id="KW-1185">Reference proteome</keyword>
<evidence type="ECO:0000256" key="6">
    <source>
        <dbReference type="ARBA" id="ARBA00023315"/>
    </source>
</evidence>
<dbReference type="PANTHER" id="PTHR30606">
    <property type="entry name" value="LIPID A BIOSYNTHESIS LAUROYL ACYLTRANSFERASE"/>
    <property type="match status" value="1"/>
</dbReference>
<evidence type="ECO:0000313" key="7">
    <source>
        <dbReference type="EMBL" id="SLN76232.1"/>
    </source>
</evidence>
<dbReference type="EMBL" id="FWFR01000004">
    <property type="protein sequence ID" value="SLN76232.1"/>
    <property type="molecule type" value="Genomic_DNA"/>
</dbReference>
<dbReference type="RefSeq" id="WP_085885390.1">
    <property type="nucleotide sequence ID" value="NZ_FWFR01000004.1"/>
</dbReference>
<keyword evidence="6 7" id="KW-0012">Acyltransferase</keyword>
<dbReference type="Pfam" id="PF03279">
    <property type="entry name" value="Lip_A_acyltrans"/>
    <property type="match status" value="1"/>
</dbReference>
<sequence length="307" mass="33660">MARHLVGARLQRLAATRPRLQALLWRVDSAALSLFWLIARALPRKAACRFGAALFGLFGPLTRKSGHVRRNLSIALPGRSPRDIAATTRAVWANLGAVLAEMPHLTELGPGQIEIVNGELAQALAEAGKPAVFVLPHLGNWEVAALAAAMTGAPVNIAYTPQANPYLDRLAQRWRNAAGGNWIGTRGGARAIARALSKGEIVGMLTDLRIDDGEPVPFFGREAMTTTVPARLALRFDAPLVPLRIERQPDWRYRVVLSSPIEPDRSLGSDAAIALDMTRRVNLLFEEWIAAAPGHWLCAKRRWPRRR</sequence>
<gene>
    <name evidence="7" type="ORF">OCH7691_04071</name>
</gene>
<keyword evidence="2" id="KW-1003">Cell membrane</keyword>
<dbReference type="GO" id="GO:0005886">
    <property type="term" value="C:plasma membrane"/>
    <property type="evidence" value="ECO:0007669"/>
    <property type="project" value="UniProtKB-SubCell"/>
</dbReference>
<dbReference type="GO" id="GO:0016746">
    <property type="term" value="F:acyltransferase activity"/>
    <property type="evidence" value="ECO:0007669"/>
    <property type="project" value="UniProtKB-KW"/>
</dbReference>
<dbReference type="GO" id="GO:0009247">
    <property type="term" value="P:glycolipid biosynthetic process"/>
    <property type="evidence" value="ECO:0007669"/>
    <property type="project" value="UniProtKB-ARBA"/>
</dbReference>
<reference evidence="7 8" key="1">
    <citation type="submission" date="2017-03" db="EMBL/GenBank/DDBJ databases">
        <authorList>
            <person name="Afonso C.L."/>
            <person name="Miller P.J."/>
            <person name="Scott M.A."/>
            <person name="Spackman E."/>
            <person name="Goraichik I."/>
            <person name="Dimitrov K.M."/>
            <person name="Suarez D.L."/>
            <person name="Swayne D.E."/>
        </authorList>
    </citation>
    <scope>NUCLEOTIDE SEQUENCE [LARGE SCALE GENOMIC DNA]</scope>
    <source>
        <strain evidence="7 8">CECT 7691</strain>
    </source>
</reference>
<evidence type="ECO:0000256" key="3">
    <source>
        <dbReference type="ARBA" id="ARBA00022519"/>
    </source>
</evidence>
<dbReference type="AlphaFoldDB" id="A0A1Y5TXI8"/>
<organism evidence="7 8">
    <name type="scientific">Oceanibacterium hippocampi</name>
    <dbReference type="NCBI Taxonomy" id="745714"/>
    <lineage>
        <taxon>Bacteria</taxon>
        <taxon>Pseudomonadati</taxon>
        <taxon>Pseudomonadota</taxon>
        <taxon>Alphaproteobacteria</taxon>
        <taxon>Sneathiellales</taxon>
        <taxon>Sneathiellaceae</taxon>
        <taxon>Oceanibacterium</taxon>
    </lineage>
</organism>
<dbReference type="PANTHER" id="PTHR30606:SF9">
    <property type="entry name" value="LIPID A BIOSYNTHESIS LAUROYLTRANSFERASE"/>
    <property type="match status" value="1"/>
</dbReference>
<evidence type="ECO:0000256" key="4">
    <source>
        <dbReference type="ARBA" id="ARBA00022679"/>
    </source>
</evidence>
<dbReference type="EC" id="2.3.1.-" evidence="7"/>
<proteinExistence type="predicted"/>
<keyword evidence="4 7" id="KW-0808">Transferase</keyword>
<accession>A0A1Y5TXI8</accession>
<evidence type="ECO:0000256" key="1">
    <source>
        <dbReference type="ARBA" id="ARBA00004533"/>
    </source>
</evidence>
<evidence type="ECO:0000313" key="8">
    <source>
        <dbReference type="Proteomes" id="UP000193200"/>
    </source>
</evidence>
<keyword evidence="3" id="KW-0997">Cell inner membrane</keyword>
<dbReference type="CDD" id="cd07984">
    <property type="entry name" value="LPLAT_LABLAT-like"/>
    <property type="match status" value="1"/>
</dbReference>
<name>A0A1Y5TXI8_9PROT</name>
<dbReference type="InParanoid" id="A0A1Y5TXI8"/>
<protein>
    <submittedName>
        <fullName evidence="7">Phosphatidylinositol mannoside acyltransferase</fullName>
        <ecNumber evidence="7">2.3.1.-</ecNumber>
    </submittedName>
</protein>
<keyword evidence="5" id="KW-0472">Membrane</keyword>
<comment type="subcellular location">
    <subcellularLocation>
        <location evidence="1">Cell inner membrane</location>
    </subcellularLocation>
</comment>